<dbReference type="EMBL" id="JAAIUW010000005">
    <property type="protein sequence ID" value="KAF7829909.1"/>
    <property type="molecule type" value="Genomic_DNA"/>
</dbReference>
<dbReference type="GO" id="GO:0003676">
    <property type="term" value="F:nucleic acid binding"/>
    <property type="evidence" value="ECO:0007669"/>
    <property type="project" value="InterPro"/>
</dbReference>
<proteinExistence type="predicted"/>
<organism evidence="3 4">
    <name type="scientific">Senna tora</name>
    <dbReference type="NCBI Taxonomy" id="362788"/>
    <lineage>
        <taxon>Eukaryota</taxon>
        <taxon>Viridiplantae</taxon>
        <taxon>Streptophyta</taxon>
        <taxon>Embryophyta</taxon>
        <taxon>Tracheophyta</taxon>
        <taxon>Spermatophyta</taxon>
        <taxon>Magnoliopsida</taxon>
        <taxon>eudicotyledons</taxon>
        <taxon>Gunneridae</taxon>
        <taxon>Pentapetalae</taxon>
        <taxon>rosids</taxon>
        <taxon>fabids</taxon>
        <taxon>Fabales</taxon>
        <taxon>Fabaceae</taxon>
        <taxon>Caesalpinioideae</taxon>
        <taxon>Cassia clade</taxon>
        <taxon>Senna</taxon>
    </lineage>
</organism>
<comment type="caution">
    <text evidence="3">The sequence shown here is derived from an EMBL/GenBank/DDBJ whole genome shotgun (WGS) entry which is preliminary data.</text>
</comment>
<dbReference type="SUPFAM" id="SSF53098">
    <property type="entry name" value="Ribonuclease H-like"/>
    <property type="match status" value="1"/>
</dbReference>
<gene>
    <name evidence="3" type="ORF">G2W53_012242</name>
</gene>
<dbReference type="CDD" id="cd06222">
    <property type="entry name" value="RNase_H_like"/>
    <property type="match status" value="1"/>
</dbReference>
<feature type="region of interest" description="Disordered" evidence="1">
    <location>
        <begin position="539"/>
        <end position="558"/>
    </location>
</feature>
<evidence type="ECO:0000256" key="1">
    <source>
        <dbReference type="SAM" id="MobiDB-lite"/>
    </source>
</evidence>
<dbReference type="InterPro" id="IPR012337">
    <property type="entry name" value="RNaseH-like_sf"/>
</dbReference>
<protein>
    <submittedName>
        <fullName evidence="3">Putative reverse transcriptase</fullName>
    </submittedName>
</protein>
<dbReference type="InterPro" id="IPR002156">
    <property type="entry name" value="RNaseH_domain"/>
</dbReference>
<dbReference type="InterPro" id="IPR053151">
    <property type="entry name" value="RNase_H-like"/>
</dbReference>
<dbReference type="GO" id="GO:0004523">
    <property type="term" value="F:RNA-DNA hybrid ribonuclease activity"/>
    <property type="evidence" value="ECO:0007669"/>
    <property type="project" value="InterPro"/>
</dbReference>
<keyword evidence="3" id="KW-0808">Transferase</keyword>
<dbReference type="PROSITE" id="PS50879">
    <property type="entry name" value="RNASE_H_1"/>
    <property type="match status" value="1"/>
</dbReference>
<keyword evidence="4" id="KW-1185">Reference proteome</keyword>
<dbReference type="InterPro" id="IPR036397">
    <property type="entry name" value="RNaseH_sf"/>
</dbReference>
<reference evidence="3" key="1">
    <citation type="submission" date="2020-09" db="EMBL/GenBank/DDBJ databases">
        <title>Genome-Enabled Discovery of Anthraquinone Biosynthesis in Senna tora.</title>
        <authorList>
            <person name="Kang S.-H."/>
            <person name="Pandey R.P."/>
            <person name="Lee C.-M."/>
            <person name="Sim J.-S."/>
            <person name="Jeong J.-T."/>
            <person name="Choi B.-S."/>
            <person name="Jung M."/>
            <person name="Ginzburg D."/>
            <person name="Zhao K."/>
            <person name="Won S.Y."/>
            <person name="Oh T.-J."/>
            <person name="Yu Y."/>
            <person name="Kim N.-H."/>
            <person name="Lee O.R."/>
            <person name="Lee T.-H."/>
            <person name="Bashyal P."/>
            <person name="Kim T.-S."/>
            <person name="Lee W.-H."/>
            <person name="Kawkins C."/>
            <person name="Kim C.-K."/>
            <person name="Kim J.S."/>
            <person name="Ahn B.O."/>
            <person name="Rhee S.Y."/>
            <person name="Sohng J.K."/>
        </authorList>
    </citation>
    <scope>NUCLEOTIDE SEQUENCE</scope>
    <source>
        <tissue evidence="3">Leaf</tissue>
    </source>
</reference>
<dbReference type="Gene3D" id="3.30.420.10">
    <property type="entry name" value="Ribonuclease H-like superfamily/Ribonuclease H"/>
    <property type="match status" value="1"/>
</dbReference>
<dbReference type="OrthoDB" id="10672818at2759"/>
<evidence type="ECO:0000313" key="4">
    <source>
        <dbReference type="Proteomes" id="UP000634136"/>
    </source>
</evidence>
<dbReference type="GO" id="GO:0003964">
    <property type="term" value="F:RNA-directed DNA polymerase activity"/>
    <property type="evidence" value="ECO:0007669"/>
    <property type="project" value="UniProtKB-KW"/>
</dbReference>
<dbReference type="InterPro" id="IPR044730">
    <property type="entry name" value="RNase_H-like_dom_plant"/>
</dbReference>
<dbReference type="AlphaFoldDB" id="A0A834WSI9"/>
<feature type="domain" description="RNase H type-1" evidence="2">
    <location>
        <begin position="809"/>
        <end position="940"/>
    </location>
</feature>
<accession>A0A834WSI9</accession>
<keyword evidence="3" id="KW-0695">RNA-directed DNA polymerase</keyword>
<sequence>MEVSTELGSIQFNIDFNEVNIFEDLQTPSPSLGLHFGSIGLIMQNGEEQHGRVEIESSLTQSGGSPNKELAASTGVAIMPTNNLVEVGEAEAGQVSGPTIISDNAKGKGVAFSQVPVDLLSAVNPQFTQNPPLLLNLPAPQLNPEHLLSLPLDGLVSQRHGAISSTQVQDLIYANPLLSQNEDFHVLQGTGLPNVDMTNNHQVSPVQNVVPNNALSGINHHPYPSYPSFFHQNPSEVGAGVGTQRQFLSNQPTPAIWNSTCGPYQQFPTVTNVYDSQYAPNYHVQRDTSTGHMAQGQQFSSMPQQGNHIPAMQKIFDVQSCMQPNYPPYARAEEYSTYHNKPAFTPMPPNPYDHQHVYKPMQPEPVVPNGAGKSMYPDYPSLPRPNAMTYDSFGAGSSNMPPRYPQLQLQDYQRNHCHTQTRITPNGFGQQGLIGSASAHLSGTGPPPRVSDNRNIQLWSGPNVQGQSSTVRTVPKLTGLNAHQTTRFAEPPQHINITPNNASLLPSNAYEPPRITWTQKVTDVSLVPTATNTLTAAQLDKGKSVNPSSSSRPPISDGVRKILDLKPKSRPSPYDRFTNAAQIQDPDEIWIKELEKELNKAWNQPDSLINNQLVSLSRDRPPIEIEESSSWSVLMDEILQDSHEALNPLQIEGIEAQNINAPDPSAAPAREFVNTIYDKHFEKIGLPIDPHIRIFKTKDALFVKMNVLDLNEYIHYTNEKSLGGIKSFMSRSWKVKDIWMRLVKPCFWPEFFHAHLNDWMVLNMTKNLGVFDLGWREVRAYADAARSVLNSEATAAARSTQLVRWVKPSVPWIKVNVDGSRVSGRMERASCGGVARNSDGEFLAGFSRNLGLCDAVMAELWGVKLGLEMAWNLGASRVLLEMDAKAVLQLIQSNVDELNPYASILHQIHLLLAKDWEVVTTHVYREANRVADALARSALRNSFDTRSFSSPPALVLNLLHEDAMGLGSVRACAV</sequence>
<evidence type="ECO:0000313" key="3">
    <source>
        <dbReference type="EMBL" id="KAF7829909.1"/>
    </source>
</evidence>
<keyword evidence="3" id="KW-0548">Nucleotidyltransferase</keyword>
<dbReference type="Pfam" id="PF13456">
    <property type="entry name" value="RVT_3"/>
    <property type="match status" value="1"/>
</dbReference>
<evidence type="ECO:0000259" key="2">
    <source>
        <dbReference type="PROSITE" id="PS50879"/>
    </source>
</evidence>
<dbReference type="PANTHER" id="PTHR47723">
    <property type="entry name" value="OS05G0353850 PROTEIN"/>
    <property type="match status" value="1"/>
</dbReference>
<dbReference type="Proteomes" id="UP000634136">
    <property type="component" value="Unassembled WGS sequence"/>
</dbReference>
<dbReference type="PANTHER" id="PTHR47723:SF19">
    <property type="entry name" value="POLYNUCLEOTIDYL TRANSFERASE, RIBONUCLEASE H-LIKE SUPERFAMILY PROTEIN"/>
    <property type="match status" value="1"/>
</dbReference>
<name>A0A834WSI9_9FABA</name>